<feature type="region of interest" description="Disordered" evidence="1">
    <location>
        <begin position="106"/>
        <end position="128"/>
    </location>
</feature>
<comment type="caution">
    <text evidence="3">The sequence shown here is derived from an EMBL/GenBank/DDBJ whole genome shotgun (WGS) entry which is preliminary data.</text>
</comment>
<evidence type="ECO:0000313" key="3">
    <source>
        <dbReference type="EMBL" id="KAF9148473.1"/>
    </source>
</evidence>
<dbReference type="AlphaFoldDB" id="A0A9P5RUX6"/>
<evidence type="ECO:0000256" key="1">
    <source>
        <dbReference type="SAM" id="MobiDB-lite"/>
    </source>
</evidence>
<feature type="compositionally biased region" description="Low complexity" evidence="1">
    <location>
        <begin position="201"/>
        <end position="217"/>
    </location>
</feature>
<dbReference type="Proteomes" id="UP000748756">
    <property type="component" value="Unassembled WGS sequence"/>
</dbReference>
<proteinExistence type="predicted"/>
<dbReference type="InterPro" id="IPR013087">
    <property type="entry name" value="Znf_C2H2_type"/>
</dbReference>
<dbReference type="OrthoDB" id="1711136at2759"/>
<reference evidence="3" key="1">
    <citation type="journal article" date="2020" name="Fungal Divers.">
        <title>Resolving the Mortierellaceae phylogeny through synthesis of multi-gene phylogenetics and phylogenomics.</title>
        <authorList>
            <person name="Vandepol N."/>
            <person name="Liber J."/>
            <person name="Desiro A."/>
            <person name="Na H."/>
            <person name="Kennedy M."/>
            <person name="Barry K."/>
            <person name="Grigoriev I.V."/>
            <person name="Miller A.N."/>
            <person name="O'Donnell K."/>
            <person name="Stajich J.E."/>
            <person name="Bonito G."/>
        </authorList>
    </citation>
    <scope>NUCLEOTIDE SEQUENCE</scope>
    <source>
        <strain evidence="3">NRRL 6426</strain>
    </source>
</reference>
<name>A0A9P5RUX6_9FUNG</name>
<protein>
    <recommendedName>
        <fullName evidence="2">C2H2-type domain-containing protein</fullName>
    </recommendedName>
</protein>
<feature type="region of interest" description="Disordered" evidence="1">
    <location>
        <begin position="255"/>
        <end position="280"/>
    </location>
</feature>
<dbReference type="PROSITE" id="PS00028">
    <property type="entry name" value="ZINC_FINGER_C2H2_1"/>
    <property type="match status" value="1"/>
</dbReference>
<feature type="compositionally biased region" description="Polar residues" evidence="1">
    <location>
        <begin position="110"/>
        <end position="121"/>
    </location>
</feature>
<organism evidence="3 4">
    <name type="scientific">Linnemannia schmuckeri</name>
    <dbReference type="NCBI Taxonomy" id="64567"/>
    <lineage>
        <taxon>Eukaryota</taxon>
        <taxon>Fungi</taxon>
        <taxon>Fungi incertae sedis</taxon>
        <taxon>Mucoromycota</taxon>
        <taxon>Mortierellomycotina</taxon>
        <taxon>Mortierellomycetes</taxon>
        <taxon>Mortierellales</taxon>
        <taxon>Mortierellaceae</taxon>
        <taxon>Linnemannia</taxon>
    </lineage>
</organism>
<feature type="domain" description="C2H2-type" evidence="2">
    <location>
        <begin position="560"/>
        <end position="582"/>
    </location>
</feature>
<dbReference type="EMBL" id="JAAAUQ010000654">
    <property type="protein sequence ID" value="KAF9148473.1"/>
    <property type="molecule type" value="Genomic_DNA"/>
</dbReference>
<feature type="region of interest" description="Disordered" evidence="1">
    <location>
        <begin position="200"/>
        <end position="225"/>
    </location>
</feature>
<evidence type="ECO:0000313" key="4">
    <source>
        <dbReference type="Proteomes" id="UP000748756"/>
    </source>
</evidence>
<accession>A0A9P5RUX6</accession>
<sequence length="699" mass="78888">MSTIYTPIPVTITFQRPKCFCGYTAVSIYPDPITAPSSSGSDKDLVLKNNWVYECHFTPKQRGMVKPDICGDCEEARHRSTRKSDELMKPRQYKRHMAPMHDKVELWPRPTSSNHPSTTIQDNDKETPIGANIDYPSTFYGLSPLDHLRVCGFHMHALEWHHMQTVGIDQILRLSEKTHCPVFNLSVVRWLGEQIRKPAKSTGTSTRVTTRTNTTGTQSKSKGKDAMSMIMGMDLKLFHKMGCLCKKEAALVRTSTLHPPTPSSSSLASSSRRGATTTSSVQQENQFWIACRARAEAKSSFEILDRGGSSEWGNRNIFGLHGTTIASGSGSGSGSSRRGRKMVPAGIGMGVPGQFCSFAVPLEIANFGHNRAPIHSQVETNTWLSHWLSPPSALSLSHPRPFYISTISKQTVSAVKGSPTAGWKLHQPVISSQPGQLMTMRYLEHNGWPWSTPFLYSGDNQSQSQERGNRDHNKDDHIRQQFDRLKEDPRHTKQVREKYNLEGLDVELQDALTRHVKVLKSKMGVNEGGYSIEMQEDNLGSRFYKKIDMDAISTVSLQLCKDCRKGVHEFCVIPRHRHDHHHSPPLPSLSPPLSAESVDHLIQFDVDMDVYTDVVVQAEAEGDQELERVDRDLEEVMTRHAERVQRIMEARSWLIPFFLQCESCELRWKDVDVIPCSHMFLCGQCLDRVEFYVVPHTVL</sequence>
<gene>
    <name evidence="3" type="ORF">BG015_009792</name>
</gene>
<evidence type="ECO:0000259" key="2">
    <source>
        <dbReference type="PROSITE" id="PS00028"/>
    </source>
</evidence>
<keyword evidence="4" id="KW-1185">Reference proteome</keyword>